<dbReference type="CDD" id="cd17346">
    <property type="entry name" value="MFS_DtpA_like"/>
    <property type="match status" value="1"/>
</dbReference>
<feature type="transmembrane region" description="Helical" evidence="8">
    <location>
        <begin position="198"/>
        <end position="217"/>
    </location>
</feature>
<dbReference type="InterPro" id="IPR018456">
    <property type="entry name" value="PTR2_symporter_CS"/>
</dbReference>
<dbReference type="GO" id="GO:0005886">
    <property type="term" value="C:plasma membrane"/>
    <property type="evidence" value="ECO:0007669"/>
    <property type="project" value="UniProtKB-SubCell"/>
</dbReference>
<feature type="transmembrane region" description="Helical" evidence="8">
    <location>
        <begin position="321"/>
        <end position="341"/>
    </location>
</feature>
<gene>
    <name evidence="9" type="ORF">PH603_12675</name>
</gene>
<comment type="subcellular location">
    <subcellularLocation>
        <location evidence="1">Cell membrane</location>
        <topology evidence="1">Multi-pass membrane protein</topology>
    </subcellularLocation>
</comment>
<dbReference type="Pfam" id="PF00854">
    <property type="entry name" value="PTR2"/>
    <property type="match status" value="2"/>
</dbReference>
<evidence type="ECO:0000256" key="4">
    <source>
        <dbReference type="ARBA" id="ARBA00022692"/>
    </source>
</evidence>
<dbReference type="Proteomes" id="UP001217500">
    <property type="component" value="Chromosome"/>
</dbReference>
<feature type="transmembrane region" description="Helical" evidence="8">
    <location>
        <begin position="113"/>
        <end position="146"/>
    </location>
</feature>
<evidence type="ECO:0000313" key="9">
    <source>
        <dbReference type="EMBL" id="WCL53393.1"/>
    </source>
</evidence>
<dbReference type="PANTHER" id="PTHR23517:SF15">
    <property type="entry name" value="PROTON-DEPENDENT OLIGOPEPTIDE FAMILY TRANSPORT PROTEIN"/>
    <property type="match status" value="1"/>
</dbReference>
<feature type="transmembrane region" description="Helical" evidence="8">
    <location>
        <begin position="287"/>
        <end position="309"/>
    </location>
</feature>
<feature type="transmembrane region" description="Helical" evidence="8">
    <location>
        <begin position="420"/>
        <end position="442"/>
    </location>
</feature>
<protein>
    <submittedName>
        <fullName evidence="9">Peptide MFS transporter</fullName>
    </submittedName>
</protein>
<dbReference type="GO" id="GO:1904680">
    <property type="term" value="F:peptide transmembrane transporter activity"/>
    <property type="evidence" value="ECO:0007669"/>
    <property type="project" value="InterPro"/>
</dbReference>
<evidence type="ECO:0000256" key="6">
    <source>
        <dbReference type="ARBA" id="ARBA00022989"/>
    </source>
</evidence>
<accession>A0AAE9XM38</accession>
<dbReference type="PROSITE" id="PS01022">
    <property type="entry name" value="PTR2_1"/>
    <property type="match status" value="1"/>
</dbReference>
<keyword evidence="10" id="KW-1185">Reference proteome</keyword>
<name>A0AAE9XM38_9PROT</name>
<dbReference type="RefSeq" id="WP_289502905.1">
    <property type="nucleotide sequence ID" value="NZ_CP116805.1"/>
</dbReference>
<keyword evidence="6 8" id="KW-1133">Transmembrane helix</keyword>
<evidence type="ECO:0000256" key="1">
    <source>
        <dbReference type="ARBA" id="ARBA00004651"/>
    </source>
</evidence>
<dbReference type="InterPro" id="IPR005279">
    <property type="entry name" value="Dipep/tripep_permease"/>
</dbReference>
<keyword evidence="7 8" id="KW-0472">Membrane</keyword>
<organism evidence="9 10">
    <name type="scientific">Gimibacter soli</name>
    <dbReference type="NCBI Taxonomy" id="3024400"/>
    <lineage>
        <taxon>Bacteria</taxon>
        <taxon>Pseudomonadati</taxon>
        <taxon>Pseudomonadota</taxon>
        <taxon>Alphaproteobacteria</taxon>
        <taxon>Kordiimonadales</taxon>
        <taxon>Temperatibacteraceae</taxon>
        <taxon>Gimibacter</taxon>
    </lineage>
</organism>
<proteinExistence type="predicted"/>
<feature type="transmembrane region" description="Helical" evidence="8">
    <location>
        <begin position="385"/>
        <end position="408"/>
    </location>
</feature>
<evidence type="ECO:0000256" key="7">
    <source>
        <dbReference type="ARBA" id="ARBA00023136"/>
    </source>
</evidence>
<dbReference type="EMBL" id="CP116805">
    <property type="protein sequence ID" value="WCL53393.1"/>
    <property type="molecule type" value="Genomic_DNA"/>
</dbReference>
<keyword evidence="4 8" id="KW-0812">Transmembrane</keyword>
<keyword evidence="3" id="KW-1003">Cell membrane</keyword>
<evidence type="ECO:0000256" key="2">
    <source>
        <dbReference type="ARBA" id="ARBA00022448"/>
    </source>
</evidence>
<feature type="transmembrane region" description="Helical" evidence="8">
    <location>
        <begin position="167"/>
        <end position="186"/>
    </location>
</feature>
<dbReference type="NCBIfam" id="TIGR00924">
    <property type="entry name" value="yjdL_sub1_fam"/>
    <property type="match status" value="1"/>
</dbReference>
<dbReference type="InterPro" id="IPR036259">
    <property type="entry name" value="MFS_trans_sf"/>
</dbReference>
<keyword evidence="5" id="KW-0653">Protein transport</keyword>
<dbReference type="InterPro" id="IPR000109">
    <property type="entry name" value="POT_fam"/>
</dbReference>
<keyword evidence="2" id="KW-0813">Transport</keyword>
<keyword evidence="5" id="KW-0571">Peptide transport</keyword>
<dbReference type="KEGG" id="gso:PH603_12675"/>
<sequence length="449" mass="49345">MNGTPLNQPRDIMGHPRGLAFIVFTEAWERFSYYGMQALLVLYMAGYLLEPENANRVMGFGAFRTGLEAVFGPLGTQALATQIFGLYGGLIYFTPVIGGWLGDRWLGQQRAVLIGAALMALGHFLMALEAAFLFALLSLIFGAGLLKGNLAAQVGRLYARDDQRRDTAYSLYNMAINVGAFVAPLVCGTLGELYGWHYGFGAAGIGMLVGIVIYLKGRHYLPPDGKRIDRGDRPKLQKGDGTTIAAILALFVVAAMYWSAQFQVWNTYPLWIKERVSRSVFGLEMPVTWFSSLDSLAVLALAPLVILYWRHQRARQAERGDLIKIMQGCFIFGLAYVWLAAGEWLSDGGMVGLMWPVLFHFICAIGFLYVGPVMMALVSRTAPEAVNAMMISAYYLSLFVGGFMSGWLGRFYEPLSPAGFWLLHAAVAGAGALIVLLGYGAFRRMLRLG</sequence>
<evidence type="ECO:0000256" key="8">
    <source>
        <dbReference type="SAM" id="Phobius"/>
    </source>
</evidence>
<dbReference type="SUPFAM" id="SSF103473">
    <property type="entry name" value="MFS general substrate transporter"/>
    <property type="match status" value="1"/>
</dbReference>
<evidence type="ECO:0000256" key="5">
    <source>
        <dbReference type="ARBA" id="ARBA00022856"/>
    </source>
</evidence>
<feature type="transmembrane region" description="Helical" evidence="8">
    <location>
        <begin position="353"/>
        <end position="378"/>
    </location>
</feature>
<feature type="transmembrane region" description="Helical" evidence="8">
    <location>
        <begin position="238"/>
        <end position="260"/>
    </location>
</feature>
<dbReference type="AlphaFoldDB" id="A0AAE9XM38"/>
<dbReference type="Gene3D" id="1.20.1250.20">
    <property type="entry name" value="MFS general substrate transporter like domains"/>
    <property type="match status" value="2"/>
</dbReference>
<dbReference type="GO" id="GO:0006857">
    <property type="term" value="P:oligopeptide transport"/>
    <property type="evidence" value="ECO:0007669"/>
    <property type="project" value="InterPro"/>
</dbReference>
<dbReference type="InterPro" id="IPR050171">
    <property type="entry name" value="MFS_Transporters"/>
</dbReference>
<reference evidence="9" key="1">
    <citation type="submission" date="2023-01" db="EMBL/GenBank/DDBJ databases">
        <title>The genome sequence of Kordiimonadaceae bacterium 6D33.</title>
        <authorList>
            <person name="Liu Y."/>
        </authorList>
    </citation>
    <scope>NUCLEOTIDE SEQUENCE</scope>
    <source>
        <strain evidence="9">6D33</strain>
    </source>
</reference>
<dbReference type="PANTHER" id="PTHR23517">
    <property type="entry name" value="RESISTANCE PROTEIN MDTM, PUTATIVE-RELATED-RELATED"/>
    <property type="match status" value="1"/>
</dbReference>
<evidence type="ECO:0000256" key="3">
    <source>
        <dbReference type="ARBA" id="ARBA00022475"/>
    </source>
</evidence>
<evidence type="ECO:0000313" key="10">
    <source>
        <dbReference type="Proteomes" id="UP001217500"/>
    </source>
</evidence>